<dbReference type="InterPro" id="IPR011335">
    <property type="entry name" value="Restrct_endonuc-II-like"/>
</dbReference>
<dbReference type="GO" id="GO:0008270">
    <property type="term" value="F:zinc ion binding"/>
    <property type="evidence" value="ECO:0007669"/>
    <property type="project" value="UniProtKB-KW"/>
</dbReference>
<dbReference type="EMBL" id="JAOPHQ010004585">
    <property type="protein sequence ID" value="KAK0138667.1"/>
    <property type="molecule type" value="Genomic_DNA"/>
</dbReference>
<dbReference type="SUPFAM" id="SSF57756">
    <property type="entry name" value="Retrovirus zinc finger-like domains"/>
    <property type="match status" value="1"/>
</dbReference>
<dbReference type="Gene3D" id="3.90.320.10">
    <property type="match status" value="1"/>
</dbReference>
<keyword evidence="1" id="KW-0863">Zinc-finger</keyword>
<dbReference type="PROSITE" id="PS50158">
    <property type="entry name" value="ZF_CCHC"/>
    <property type="match status" value="1"/>
</dbReference>
<dbReference type="SUPFAM" id="SSF52980">
    <property type="entry name" value="Restriction endonuclease-like"/>
    <property type="match status" value="1"/>
</dbReference>
<dbReference type="InterPro" id="IPR011604">
    <property type="entry name" value="PDDEXK-like_dom_sf"/>
</dbReference>
<dbReference type="PANTHER" id="PTHR46609:SF8">
    <property type="entry name" value="YQAJ VIRAL RECOMBINASE DOMAIN-CONTAINING PROTEIN"/>
    <property type="match status" value="1"/>
</dbReference>
<accession>A0AA47NWI6</accession>
<feature type="domain" description="CCHC-type" evidence="2">
    <location>
        <begin position="90"/>
        <end position="105"/>
    </location>
</feature>
<dbReference type="PANTHER" id="PTHR46609">
    <property type="entry name" value="EXONUCLEASE, PHAGE-TYPE/RECB, C-TERMINAL DOMAIN-CONTAINING PROTEIN"/>
    <property type="match status" value="1"/>
</dbReference>
<dbReference type="Pfam" id="PF09588">
    <property type="entry name" value="YqaJ"/>
    <property type="match status" value="1"/>
</dbReference>
<dbReference type="InterPro" id="IPR001878">
    <property type="entry name" value="Znf_CCHC"/>
</dbReference>
<dbReference type="GO" id="GO:0006281">
    <property type="term" value="P:DNA repair"/>
    <property type="evidence" value="ECO:0007669"/>
    <property type="project" value="UniProtKB-ARBA"/>
</dbReference>
<evidence type="ECO:0000256" key="1">
    <source>
        <dbReference type="PROSITE-ProRule" id="PRU00047"/>
    </source>
</evidence>
<sequence length="433" mass="48599">MSDGLLVAMVLKGLPETFKQFAIHVTQSDDNITFAEFKTKLRSYEDIEKMRAPAAEDNVMAVRARQRAARPASAAPTERGAERATADVVCYRCGLRGHMASTCQRKLWCSHCKSNTHRDTTCRRRRHQDATWRTAEEVTDEYVFLVTDGAAGSQPSCQGVDMRGLMVDCGATSHIVTDIAKFKRFDDEFQAGTHCMELADGTRCKGVAERRGDAEVCLMDSRGRHLKTVLRRALTAYRQKRVTASNFGLVLAAVKRNSYPPSLFKTLLGQYNLKQGSHACDWGILHEPKAKQEYMERTGVTIQERGVFLSDSGLLGGSPDGMVADDVIIEVKCPYSARTKTNLQAAEKNDFFLELDEVTGLLKLKQTHNHWHQIQGNLHLTGANSCHLVVWTPLDLVILLIHKDPAWANNINILETFYKDCFLPRILSEMFLF</sequence>
<dbReference type="InterPro" id="IPR019080">
    <property type="entry name" value="YqaJ_viral_recombinase"/>
</dbReference>
<reference evidence="3" key="1">
    <citation type="journal article" date="2023" name="Front. Mar. Sci.">
        <title>A new Merluccius polli reference genome to investigate the effects of global change in West African waters.</title>
        <authorList>
            <person name="Mateo J.L."/>
            <person name="Blanco-Fernandez C."/>
            <person name="Garcia-Vazquez E."/>
            <person name="Machado-Schiaffino G."/>
        </authorList>
    </citation>
    <scope>NUCLEOTIDE SEQUENCE</scope>
    <source>
        <strain evidence="3">C29</strain>
        <tissue evidence="3">Fin</tissue>
    </source>
</reference>
<keyword evidence="1" id="KW-0479">Metal-binding</keyword>
<name>A0AA47NWI6_MERPO</name>
<protein>
    <recommendedName>
        <fullName evidence="2">CCHC-type domain-containing protein</fullName>
    </recommendedName>
</protein>
<keyword evidence="1" id="KW-0862">Zinc</keyword>
<proteinExistence type="predicted"/>
<organism evidence="3 4">
    <name type="scientific">Merluccius polli</name>
    <name type="common">Benguela hake</name>
    <name type="synonym">Merluccius cadenati</name>
    <dbReference type="NCBI Taxonomy" id="89951"/>
    <lineage>
        <taxon>Eukaryota</taxon>
        <taxon>Metazoa</taxon>
        <taxon>Chordata</taxon>
        <taxon>Craniata</taxon>
        <taxon>Vertebrata</taxon>
        <taxon>Euteleostomi</taxon>
        <taxon>Actinopterygii</taxon>
        <taxon>Neopterygii</taxon>
        <taxon>Teleostei</taxon>
        <taxon>Neoteleostei</taxon>
        <taxon>Acanthomorphata</taxon>
        <taxon>Zeiogadaria</taxon>
        <taxon>Gadariae</taxon>
        <taxon>Gadiformes</taxon>
        <taxon>Gadoidei</taxon>
        <taxon>Merlucciidae</taxon>
        <taxon>Merluccius</taxon>
    </lineage>
</organism>
<evidence type="ECO:0000259" key="2">
    <source>
        <dbReference type="PROSITE" id="PS50158"/>
    </source>
</evidence>
<evidence type="ECO:0000313" key="4">
    <source>
        <dbReference type="Proteomes" id="UP001174136"/>
    </source>
</evidence>
<dbReference type="InterPro" id="IPR051703">
    <property type="entry name" value="NF-kappa-B_Signaling_Reg"/>
</dbReference>
<evidence type="ECO:0000313" key="3">
    <source>
        <dbReference type="EMBL" id="KAK0138667.1"/>
    </source>
</evidence>
<dbReference type="Gene3D" id="4.10.60.10">
    <property type="entry name" value="Zinc finger, CCHC-type"/>
    <property type="match status" value="1"/>
</dbReference>
<keyword evidence="4" id="KW-1185">Reference proteome</keyword>
<gene>
    <name evidence="3" type="ORF">N1851_024788</name>
</gene>
<dbReference type="GO" id="GO:0003676">
    <property type="term" value="F:nucleic acid binding"/>
    <property type="evidence" value="ECO:0007669"/>
    <property type="project" value="InterPro"/>
</dbReference>
<dbReference type="CDD" id="cd22343">
    <property type="entry name" value="PDDEXK_lambda_exonuclease-like"/>
    <property type="match status" value="1"/>
</dbReference>
<comment type="caution">
    <text evidence="3">The sequence shown here is derived from an EMBL/GenBank/DDBJ whole genome shotgun (WGS) entry which is preliminary data.</text>
</comment>
<dbReference type="AlphaFoldDB" id="A0AA47NWI6"/>
<dbReference type="InterPro" id="IPR036875">
    <property type="entry name" value="Znf_CCHC_sf"/>
</dbReference>
<dbReference type="SMART" id="SM00343">
    <property type="entry name" value="ZnF_C2HC"/>
    <property type="match status" value="1"/>
</dbReference>
<dbReference type="Proteomes" id="UP001174136">
    <property type="component" value="Unassembled WGS sequence"/>
</dbReference>